<accession>A0A7R9MQL1</accession>
<protein>
    <submittedName>
        <fullName evidence="1">Uncharacterized protein</fullName>
    </submittedName>
</protein>
<feature type="non-terminal residue" evidence="1">
    <location>
        <position position="70"/>
    </location>
</feature>
<dbReference type="Proteomes" id="UP000728032">
    <property type="component" value="Unassembled WGS sequence"/>
</dbReference>
<evidence type="ECO:0000313" key="1">
    <source>
        <dbReference type="EMBL" id="CAD7664717.1"/>
    </source>
</evidence>
<reference evidence="1" key="1">
    <citation type="submission" date="2020-11" db="EMBL/GenBank/DDBJ databases">
        <authorList>
            <person name="Tran Van P."/>
        </authorList>
    </citation>
    <scope>NUCLEOTIDE SEQUENCE</scope>
</reference>
<organism evidence="1">
    <name type="scientific">Oppiella nova</name>
    <dbReference type="NCBI Taxonomy" id="334625"/>
    <lineage>
        <taxon>Eukaryota</taxon>
        <taxon>Metazoa</taxon>
        <taxon>Ecdysozoa</taxon>
        <taxon>Arthropoda</taxon>
        <taxon>Chelicerata</taxon>
        <taxon>Arachnida</taxon>
        <taxon>Acari</taxon>
        <taxon>Acariformes</taxon>
        <taxon>Sarcoptiformes</taxon>
        <taxon>Oribatida</taxon>
        <taxon>Brachypylina</taxon>
        <taxon>Oppioidea</taxon>
        <taxon>Oppiidae</taxon>
        <taxon>Oppiella</taxon>
    </lineage>
</organism>
<dbReference type="AlphaFoldDB" id="A0A7R9MQL1"/>
<dbReference type="EMBL" id="OC955336">
    <property type="protein sequence ID" value="CAD7664717.1"/>
    <property type="molecule type" value="Genomic_DNA"/>
</dbReference>
<feature type="non-terminal residue" evidence="1">
    <location>
        <position position="1"/>
    </location>
</feature>
<proteinExistence type="predicted"/>
<keyword evidence="2" id="KW-1185">Reference proteome</keyword>
<evidence type="ECO:0000313" key="2">
    <source>
        <dbReference type="Proteomes" id="UP000728032"/>
    </source>
</evidence>
<dbReference type="EMBL" id="CAJPVJ010040511">
    <property type="protein sequence ID" value="CAG2181854.1"/>
    <property type="molecule type" value="Genomic_DNA"/>
</dbReference>
<sequence length="70" mass="8412">ELKCRYGDNCQIDVEMRREWILNDEDRKKWRPKRKNTKHIQNVITNDIIDKPDESKINADAQSLIDTDNQ</sequence>
<name>A0A7R9MQL1_9ACAR</name>
<gene>
    <name evidence="1" type="ORF">ONB1V03_LOCUS21275</name>
</gene>